<dbReference type="GO" id="GO:0045944">
    <property type="term" value="P:positive regulation of transcription by RNA polymerase II"/>
    <property type="evidence" value="ECO:0007669"/>
    <property type="project" value="TreeGrafter"/>
</dbReference>
<dbReference type="PANTHER" id="PTHR47792">
    <property type="entry name" value="PROTEIN SOK2-RELATED"/>
    <property type="match status" value="1"/>
</dbReference>
<organism evidence="1 2">
    <name type="scientific">Ascobolus immersus RN42</name>
    <dbReference type="NCBI Taxonomy" id="1160509"/>
    <lineage>
        <taxon>Eukaryota</taxon>
        <taxon>Fungi</taxon>
        <taxon>Dikarya</taxon>
        <taxon>Ascomycota</taxon>
        <taxon>Pezizomycotina</taxon>
        <taxon>Pezizomycetes</taxon>
        <taxon>Pezizales</taxon>
        <taxon>Ascobolaceae</taxon>
        <taxon>Ascobolus</taxon>
    </lineage>
</organism>
<dbReference type="SUPFAM" id="SSF54616">
    <property type="entry name" value="DNA-binding domain of Mlu1-box binding protein MBP1"/>
    <property type="match status" value="1"/>
</dbReference>
<evidence type="ECO:0000313" key="2">
    <source>
        <dbReference type="Proteomes" id="UP000275078"/>
    </source>
</evidence>
<feature type="non-terminal residue" evidence="1">
    <location>
        <position position="83"/>
    </location>
</feature>
<dbReference type="OrthoDB" id="5407653at2759"/>
<dbReference type="Gene3D" id="3.10.260.10">
    <property type="entry name" value="Transcription regulator HTH, APSES-type DNA-binding domain"/>
    <property type="match status" value="1"/>
</dbReference>
<sequence length="83" mass="9269">MDTTGQIGPSGRISKASRMMWEDEGTWCFQVEANGRCVARREDNGMINGSRLLDVAGVTRGRRDGILKAEKQRHVIEIAPMHL</sequence>
<dbReference type="GO" id="GO:0005634">
    <property type="term" value="C:nucleus"/>
    <property type="evidence" value="ECO:0007669"/>
    <property type="project" value="TreeGrafter"/>
</dbReference>
<dbReference type="InterPro" id="IPR029790">
    <property type="entry name" value="EFG1/Phd1/StuA"/>
</dbReference>
<dbReference type="EMBL" id="ML119826">
    <property type="protein sequence ID" value="RPA73305.1"/>
    <property type="molecule type" value="Genomic_DNA"/>
</dbReference>
<proteinExistence type="predicted"/>
<accession>A0A3N4HGV2</accession>
<evidence type="ECO:0000313" key="1">
    <source>
        <dbReference type="EMBL" id="RPA73305.1"/>
    </source>
</evidence>
<dbReference type="AlphaFoldDB" id="A0A3N4HGV2"/>
<dbReference type="InterPro" id="IPR036887">
    <property type="entry name" value="HTH_APSES_sf"/>
</dbReference>
<keyword evidence="2" id="KW-1185">Reference proteome</keyword>
<dbReference type="PANTHER" id="PTHR47792:SF1">
    <property type="entry name" value="PROTEIN SOK2-RELATED"/>
    <property type="match status" value="1"/>
</dbReference>
<dbReference type="Proteomes" id="UP000275078">
    <property type="component" value="Unassembled WGS sequence"/>
</dbReference>
<dbReference type="STRING" id="1160509.A0A3N4HGV2"/>
<gene>
    <name evidence="1" type="ORF">BJ508DRAFT_198810</name>
</gene>
<reference evidence="1 2" key="1">
    <citation type="journal article" date="2018" name="Nat. Ecol. Evol.">
        <title>Pezizomycetes genomes reveal the molecular basis of ectomycorrhizal truffle lifestyle.</title>
        <authorList>
            <person name="Murat C."/>
            <person name="Payen T."/>
            <person name="Noel B."/>
            <person name="Kuo A."/>
            <person name="Morin E."/>
            <person name="Chen J."/>
            <person name="Kohler A."/>
            <person name="Krizsan K."/>
            <person name="Balestrini R."/>
            <person name="Da Silva C."/>
            <person name="Montanini B."/>
            <person name="Hainaut M."/>
            <person name="Levati E."/>
            <person name="Barry K.W."/>
            <person name="Belfiori B."/>
            <person name="Cichocki N."/>
            <person name="Clum A."/>
            <person name="Dockter R.B."/>
            <person name="Fauchery L."/>
            <person name="Guy J."/>
            <person name="Iotti M."/>
            <person name="Le Tacon F."/>
            <person name="Lindquist E.A."/>
            <person name="Lipzen A."/>
            <person name="Malagnac F."/>
            <person name="Mello A."/>
            <person name="Molinier V."/>
            <person name="Miyauchi S."/>
            <person name="Poulain J."/>
            <person name="Riccioni C."/>
            <person name="Rubini A."/>
            <person name="Sitrit Y."/>
            <person name="Splivallo R."/>
            <person name="Traeger S."/>
            <person name="Wang M."/>
            <person name="Zifcakova L."/>
            <person name="Wipf D."/>
            <person name="Zambonelli A."/>
            <person name="Paolocci F."/>
            <person name="Nowrousian M."/>
            <person name="Ottonello S."/>
            <person name="Baldrian P."/>
            <person name="Spatafora J.W."/>
            <person name="Henrissat B."/>
            <person name="Nagy L.G."/>
            <person name="Aury J.M."/>
            <person name="Wincker P."/>
            <person name="Grigoriev I.V."/>
            <person name="Bonfante P."/>
            <person name="Martin F.M."/>
        </authorList>
    </citation>
    <scope>NUCLEOTIDE SEQUENCE [LARGE SCALE GENOMIC DNA]</scope>
    <source>
        <strain evidence="1 2">RN42</strain>
    </source>
</reference>
<protein>
    <submittedName>
        <fullName evidence="1">Asm-1</fullName>
    </submittedName>
</protein>
<name>A0A3N4HGV2_ASCIM</name>
<dbReference type="GO" id="GO:0003700">
    <property type="term" value="F:DNA-binding transcription factor activity"/>
    <property type="evidence" value="ECO:0007669"/>
    <property type="project" value="TreeGrafter"/>
</dbReference>
<dbReference type="GO" id="GO:0043565">
    <property type="term" value="F:sequence-specific DNA binding"/>
    <property type="evidence" value="ECO:0007669"/>
    <property type="project" value="TreeGrafter"/>
</dbReference>